<name>A0A8X8Y191_SALSN</name>
<proteinExistence type="predicted"/>
<organism evidence="2">
    <name type="scientific">Salvia splendens</name>
    <name type="common">Scarlet sage</name>
    <dbReference type="NCBI Taxonomy" id="180675"/>
    <lineage>
        <taxon>Eukaryota</taxon>
        <taxon>Viridiplantae</taxon>
        <taxon>Streptophyta</taxon>
        <taxon>Embryophyta</taxon>
        <taxon>Tracheophyta</taxon>
        <taxon>Spermatophyta</taxon>
        <taxon>Magnoliopsida</taxon>
        <taxon>eudicotyledons</taxon>
        <taxon>Gunneridae</taxon>
        <taxon>Pentapetalae</taxon>
        <taxon>asterids</taxon>
        <taxon>lamiids</taxon>
        <taxon>Lamiales</taxon>
        <taxon>Lamiaceae</taxon>
        <taxon>Nepetoideae</taxon>
        <taxon>Mentheae</taxon>
        <taxon>Salviinae</taxon>
        <taxon>Salvia</taxon>
        <taxon>Salvia subgen. Calosphace</taxon>
        <taxon>core Calosphace</taxon>
    </lineage>
</organism>
<gene>
    <name evidence="2" type="ORF">SASPL_114407</name>
</gene>
<reference evidence="2" key="2">
    <citation type="submission" date="2020-08" db="EMBL/GenBank/DDBJ databases">
        <title>Plant Genome Project.</title>
        <authorList>
            <person name="Zhang R.-G."/>
        </authorList>
    </citation>
    <scope>NUCLEOTIDE SEQUENCE</scope>
    <source>
        <strain evidence="2">Huo1</strain>
        <tissue evidence="2">Leaf</tissue>
    </source>
</reference>
<protein>
    <submittedName>
        <fullName evidence="2">Uncharacterized protein</fullName>
    </submittedName>
</protein>
<dbReference type="Proteomes" id="UP000298416">
    <property type="component" value="Unassembled WGS sequence"/>
</dbReference>
<keyword evidence="3" id="KW-1185">Reference proteome</keyword>
<sequence length="135" mass="14343">MSSSFSFSVPLQVFKALATSTKASSTMPPPPSQSKGSTPLPAKALVSFSPRSTCSPDFATSTWSPTSATATMTLIEKSFMVQISTACLEAFVGIAGRCLDLQPQQRPDMGDVVKGLELAMILQQDKHQVEEDVTA</sequence>
<dbReference type="Gene3D" id="1.10.510.10">
    <property type="entry name" value="Transferase(Phosphotransferase) domain 1"/>
    <property type="match status" value="1"/>
</dbReference>
<evidence type="ECO:0000313" key="2">
    <source>
        <dbReference type="EMBL" id="KAG6423998.1"/>
    </source>
</evidence>
<accession>A0A8X8Y191</accession>
<evidence type="ECO:0000256" key="1">
    <source>
        <dbReference type="SAM" id="MobiDB-lite"/>
    </source>
</evidence>
<dbReference type="AlphaFoldDB" id="A0A8X8Y191"/>
<reference evidence="2" key="1">
    <citation type="submission" date="2018-01" db="EMBL/GenBank/DDBJ databases">
        <authorList>
            <person name="Mao J.F."/>
        </authorList>
    </citation>
    <scope>NUCLEOTIDE SEQUENCE</scope>
    <source>
        <strain evidence="2">Huo1</strain>
        <tissue evidence="2">Leaf</tissue>
    </source>
</reference>
<comment type="caution">
    <text evidence="2">The sequence shown here is derived from an EMBL/GenBank/DDBJ whole genome shotgun (WGS) entry which is preliminary data.</text>
</comment>
<feature type="region of interest" description="Disordered" evidence="1">
    <location>
        <begin position="22"/>
        <end position="43"/>
    </location>
</feature>
<dbReference type="EMBL" id="PNBA02000005">
    <property type="protein sequence ID" value="KAG6423998.1"/>
    <property type="molecule type" value="Genomic_DNA"/>
</dbReference>
<evidence type="ECO:0000313" key="3">
    <source>
        <dbReference type="Proteomes" id="UP000298416"/>
    </source>
</evidence>